<keyword evidence="1" id="KW-0430">Lectin</keyword>
<dbReference type="HOGENOM" id="CLU_049894_7_3_1"/>
<evidence type="ECO:0000256" key="3">
    <source>
        <dbReference type="ARBA" id="ARBA00023170"/>
    </source>
</evidence>
<accession>F1LM87</accession>
<dbReference type="SMR" id="F1LM87"/>
<dbReference type="FunFam" id="3.10.100.10:FF:000044">
    <property type="entry name" value="CD209 antigen, isoform CRA_b"/>
    <property type="match status" value="1"/>
</dbReference>
<sequence>MQPLDSMGEAGLGFWEHEDGEMEVSGSRYSIKSSRLRPNSGIKSLAGCLGHNQAPLVLQLLSFLFLAGLLLIILFQVFKTTNTQWQEEPKQEKILEELNQLTDELMSRIPISQGQNESMQEKISEQLTQLKVELLSRIPVFQVQNESMQEKISEQLTQLKAELLSKIPSLQVQDESKQEKIYQQLVQMKTELLRLCRLCPWDWTFLLGNCYFLSKSQRNWNDAVRACKEEKAQLVIINSDEEQTFLQLTSKAKGPTWMGLSDLKNEATWLWVDGSTLSSRFQKYWNRGEPNNIGEEDCVEFAGDGWNDSKCELKKFWIFKKSATACTEG</sequence>
<dbReference type="GO" id="GO:0001879">
    <property type="term" value="P:detection of yeast"/>
    <property type="evidence" value="ECO:0007669"/>
    <property type="project" value="Ensembl"/>
</dbReference>
<keyword evidence="7" id="KW-1185">Reference proteome</keyword>
<dbReference type="Proteomes" id="UP000002494">
    <property type="component" value="Chromosome 12"/>
</dbReference>
<dbReference type="PaxDb" id="10116-ENSRNOP00000058462"/>
<feature type="transmembrane region" description="Helical" evidence="4">
    <location>
        <begin position="56"/>
        <end position="78"/>
    </location>
</feature>
<dbReference type="GO" id="GO:0005537">
    <property type="term" value="F:D-mannose binding"/>
    <property type="evidence" value="ECO:0007669"/>
    <property type="project" value="Ensembl"/>
</dbReference>
<evidence type="ECO:0000313" key="6">
    <source>
        <dbReference type="Ensembl" id="ENSRNOP00000058462.4"/>
    </source>
</evidence>
<dbReference type="InterPro" id="IPR050111">
    <property type="entry name" value="C-type_lectin/snaclec_domain"/>
</dbReference>
<keyword evidence="3" id="KW-0675">Receptor</keyword>
<dbReference type="Pfam" id="PF00059">
    <property type="entry name" value="Lectin_C"/>
    <property type="match status" value="1"/>
</dbReference>
<dbReference type="InterPro" id="IPR016187">
    <property type="entry name" value="CTDL_fold"/>
</dbReference>
<dbReference type="SMART" id="SM00034">
    <property type="entry name" value="CLECT"/>
    <property type="match status" value="1"/>
</dbReference>
<dbReference type="PANTHER" id="PTHR22803">
    <property type="entry name" value="MANNOSE, PHOSPHOLIPASE, LECTIN RECEPTOR RELATED"/>
    <property type="match status" value="1"/>
</dbReference>
<dbReference type="GO" id="GO:0001872">
    <property type="term" value="F:(1-&gt;3)-beta-D-glucan binding"/>
    <property type="evidence" value="ECO:0007669"/>
    <property type="project" value="Ensembl"/>
</dbReference>
<evidence type="ECO:0000313" key="8">
    <source>
        <dbReference type="RGD" id="1561466"/>
    </source>
</evidence>
<evidence type="ECO:0000313" key="7">
    <source>
        <dbReference type="Proteomes" id="UP000002494"/>
    </source>
</evidence>
<dbReference type="VEuPathDB" id="HostDB:ENSRNOG00000029881"/>
<dbReference type="GO" id="GO:0032760">
    <property type="term" value="P:positive regulation of tumor necrosis factor production"/>
    <property type="evidence" value="ECO:0007669"/>
    <property type="project" value="Ensembl"/>
</dbReference>
<reference evidence="6" key="2">
    <citation type="submission" date="2025-08" db="UniProtKB">
        <authorList>
            <consortium name="Ensembl"/>
        </authorList>
    </citation>
    <scope>IDENTIFICATION</scope>
    <source>
        <strain evidence="6">Brown Norway</strain>
    </source>
</reference>
<reference evidence="6" key="1">
    <citation type="submission" date="2024-01" db="EMBL/GenBank/DDBJ databases">
        <title>GRCr8: a new rat reference genome assembly contstructed from accurate long reads and long range scaffolding.</title>
        <authorList>
            <person name="Doris P.A."/>
            <person name="Kalbfleisch T."/>
            <person name="Li K."/>
            <person name="Howe K."/>
            <person name="Wood J."/>
        </authorList>
    </citation>
    <scope>NUCLEOTIDE SEQUENCE [LARGE SCALE GENOMIC DNA]</scope>
    <source>
        <strain evidence="6">Brown Norway</strain>
    </source>
</reference>
<proteinExistence type="evidence at protein level"/>
<organism evidence="6 7">
    <name type="scientific">Rattus norvegicus</name>
    <name type="common">Rat</name>
    <dbReference type="NCBI Taxonomy" id="10116"/>
    <lineage>
        <taxon>Eukaryota</taxon>
        <taxon>Metazoa</taxon>
        <taxon>Chordata</taxon>
        <taxon>Craniata</taxon>
        <taxon>Vertebrata</taxon>
        <taxon>Euteleostomi</taxon>
        <taxon>Mammalia</taxon>
        <taxon>Eutheria</taxon>
        <taxon>Euarchontoglires</taxon>
        <taxon>Glires</taxon>
        <taxon>Rodentia</taxon>
        <taxon>Myomorpha</taxon>
        <taxon>Muroidea</taxon>
        <taxon>Muridae</taxon>
        <taxon>Murinae</taxon>
        <taxon>Rattus</taxon>
    </lineage>
</organism>
<dbReference type="GO" id="GO:0006910">
    <property type="term" value="P:phagocytosis, recognition"/>
    <property type="evidence" value="ECO:0007669"/>
    <property type="project" value="Ensembl"/>
</dbReference>
<evidence type="ECO:0000256" key="4">
    <source>
        <dbReference type="SAM" id="Phobius"/>
    </source>
</evidence>
<name>F1LM87_RAT</name>
<gene>
    <name evidence="6 8" type="primary">Clec4m</name>
    <name evidence="8" type="synonym">Cd209b</name>
</gene>
<keyword evidence="4" id="KW-0472">Membrane</keyword>
<dbReference type="PROSITE" id="PS50041">
    <property type="entry name" value="C_TYPE_LECTIN_2"/>
    <property type="match status" value="1"/>
</dbReference>
<keyword evidence="9" id="KW-1267">Proteomics identification</keyword>
<dbReference type="GO" id="GO:0009897">
    <property type="term" value="C:external side of plasma membrane"/>
    <property type="evidence" value="ECO:0007669"/>
    <property type="project" value="Ensembl"/>
</dbReference>
<dbReference type="InterPro" id="IPR033989">
    <property type="entry name" value="CD209-like_CTLD"/>
</dbReference>
<dbReference type="AGR" id="RGD:1561466"/>
<dbReference type="InterPro" id="IPR001304">
    <property type="entry name" value="C-type_lectin-like"/>
</dbReference>
<dbReference type="GO" id="GO:0016045">
    <property type="term" value="P:detection of bacterium"/>
    <property type="evidence" value="ECO:0007669"/>
    <property type="project" value="Ensembl"/>
</dbReference>
<reference evidence="6" key="3">
    <citation type="submission" date="2025-09" db="UniProtKB">
        <authorList>
            <consortium name="Ensembl"/>
        </authorList>
    </citation>
    <scope>IDENTIFICATION</scope>
    <source>
        <strain evidence="6">Brown Norway</strain>
    </source>
</reference>
<dbReference type="GO" id="GO:0050766">
    <property type="term" value="P:positive regulation of phagocytosis"/>
    <property type="evidence" value="ECO:0007669"/>
    <property type="project" value="Ensembl"/>
</dbReference>
<evidence type="ECO:0000256" key="1">
    <source>
        <dbReference type="ARBA" id="ARBA00022734"/>
    </source>
</evidence>
<dbReference type="GeneTree" id="ENSGT00940000155012"/>
<dbReference type="Gene3D" id="3.10.100.10">
    <property type="entry name" value="Mannose-Binding Protein A, subunit A"/>
    <property type="match status" value="1"/>
</dbReference>
<feature type="domain" description="C-type lectin" evidence="5">
    <location>
        <begin position="206"/>
        <end position="320"/>
    </location>
</feature>
<dbReference type="CDD" id="cd03590">
    <property type="entry name" value="CLECT_DC-SIGN_like"/>
    <property type="match status" value="1"/>
</dbReference>
<evidence type="ECO:0000259" key="5">
    <source>
        <dbReference type="PROSITE" id="PS50041"/>
    </source>
</evidence>
<keyword evidence="4" id="KW-1133">Transmembrane helix</keyword>
<keyword evidence="2" id="KW-1015">Disulfide bond</keyword>
<dbReference type="STRING" id="10116.ENSRNOP00000058462"/>
<protein>
    <submittedName>
        <fullName evidence="6">C-type lectin domain family 4 member M</fullName>
    </submittedName>
</protein>
<dbReference type="eggNOG" id="KOG4297">
    <property type="taxonomic scope" value="Eukaryota"/>
</dbReference>
<dbReference type="Bgee" id="ENSRNOG00000029881">
    <property type="expression patterns" value="Expressed in spleen and 4 other cell types or tissues"/>
</dbReference>
<dbReference type="AlphaFoldDB" id="F1LM87"/>
<dbReference type="RGD" id="1561466">
    <property type="gene designation" value="Clec4m"/>
</dbReference>
<dbReference type="Ensembl" id="ENSRNOT00000061749.6">
    <property type="protein sequence ID" value="ENSRNOP00000058462.4"/>
    <property type="gene ID" value="ENSRNOG00000029881.7"/>
</dbReference>
<dbReference type="InParanoid" id="F1LM87"/>
<dbReference type="InterPro" id="IPR016186">
    <property type="entry name" value="C-type_lectin-like/link_sf"/>
</dbReference>
<dbReference type="SUPFAM" id="SSF56436">
    <property type="entry name" value="C-type lectin-like"/>
    <property type="match status" value="1"/>
</dbReference>
<evidence type="ECO:0000256" key="2">
    <source>
        <dbReference type="ARBA" id="ARBA00023157"/>
    </source>
</evidence>
<keyword evidence="4" id="KW-0812">Transmembrane</keyword>
<evidence type="ECO:0007829" key="9">
    <source>
        <dbReference type="PeptideAtlas" id="F1LM87"/>
    </source>
</evidence>